<keyword evidence="5 6" id="KW-0378">Hydrolase</keyword>
<evidence type="ECO:0000256" key="3">
    <source>
        <dbReference type="ARBA" id="ARBA00022729"/>
    </source>
</evidence>
<keyword evidence="8" id="KW-0472">Membrane</keyword>
<evidence type="ECO:0000313" key="11">
    <source>
        <dbReference type="EMBL" id="KAL0474368.1"/>
    </source>
</evidence>
<evidence type="ECO:0000256" key="8">
    <source>
        <dbReference type="SAM" id="Phobius"/>
    </source>
</evidence>
<sequence length="531" mass="56202">MKSTLASLLALASVAAAENGVVNFPLNRGVPHFRVGNVRQNVKRDTYSQALINNITGGAYYAEVTVGTPGQKVSVVLDTGSSDLWVVSYKADLCTDPSIQRQWGDSCDKTYNPTKSSSYKVLEKDSFEIRYLDNSTAAGDYITDDLNIGGTTIKSLQMGYATKTVRGAGILGVGYSSNVASQQRYPNLIDQFVAQKLITTKAYSLYLNDRRSDTGSILFGGIDKDKFIGDLSILPIYLARGQAEPIHFEVEMQSVSLALTKNGKTTKIISTDPSLSQTSTIAILDSGTTLSYLPSKITDQIHTKLSVYVDEIWTGLTFIDCQYLTSNPDLRLSFTFGSNATVSVPVWELVLDLLGETQSELPFKMPFKNACIFGIQSTAGFQEDNFDEDWALLGETFLRSAYVVYDLTHHQIGIAQANLNSTTTDIVELSGADGGLPSGLTGVKEQQTSKDPSGNNAESGSGSSSDTDGGAKETETVTAGSTAATGTVASGAKETDSAAAGLSARGGAVGALALASLTGFLALVGGAVVAL</sequence>
<keyword evidence="3 9" id="KW-0732">Signal</keyword>
<evidence type="ECO:0000256" key="9">
    <source>
        <dbReference type="SAM" id="SignalP"/>
    </source>
</evidence>
<dbReference type="InterPro" id="IPR033121">
    <property type="entry name" value="PEPTIDASE_A1"/>
</dbReference>
<dbReference type="InterPro" id="IPR033876">
    <property type="entry name" value="SAP-like"/>
</dbReference>
<dbReference type="Pfam" id="PF00026">
    <property type="entry name" value="Asp"/>
    <property type="match status" value="1"/>
</dbReference>
<dbReference type="PANTHER" id="PTHR47966">
    <property type="entry name" value="BETA-SITE APP-CLEAVING ENZYME, ISOFORM A-RELATED"/>
    <property type="match status" value="1"/>
</dbReference>
<evidence type="ECO:0000256" key="1">
    <source>
        <dbReference type="ARBA" id="ARBA00007447"/>
    </source>
</evidence>
<dbReference type="SUPFAM" id="SSF50630">
    <property type="entry name" value="Acid proteases"/>
    <property type="match status" value="1"/>
</dbReference>
<evidence type="ECO:0000256" key="2">
    <source>
        <dbReference type="ARBA" id="ARBA00022670"/>
    </source>
</evidence>
<dbReference type="Gene3D" id="2.40.70.10">
    <property type="entry name" value="Acid Proteases"/>
    <property type="match status" value="2"/>
</dbReference>
<feature type="signal peptide" evidence="9">
    <location>
        <begin position="1"/>
        <end position="17"/>
    </location>
</feature>
<keyword evidence="8" id="KW-0812">Transmembrane</keyword>
<evidence type="ECO:0000313" key="12">
    <source>
        <dbReference type="Proteomes" id="UP001451303"/>
    </source>
</evidence>
<keyword evidence="8" id="KW-1133">Transmembrane helix</keyword>
<organism evidence="11 12">
    <name type="scientific">Neurospora intermedia</name>
    <dbReference type="NCBI Taxonomy" id="5142"/>
    <lineage>
        <taxon>Eukaryota</taxon>
        <taxon>Fungi</taxon>
        <taxon>Dikarya</taxon>
        <taxon>Ascomycota</taxon>
        <taxon>Pezizomycotina</taxon>
        <taxon>Sordariomycetes</taxon>
        <taxon>Sordariomycetidae</taxon>
        <taxon>Sordariales</taxon>
        <taxon>Sordariaceae</taxon>
        <taxon>Neurospora</taxon>
    </lineage>
</organism>
<dbReference type="InterPro" id="IPR001461">
    <property type="entry name" value="Aspartic_peptidase_A1"/>
</dbReference>
<evidence type="ECO:0000256" key="4">
    <source>
        <dbReference type="ARBA" id="ARBA00022750"/>
    </source>
</evidence>
<feature type="domain" description="Peptidase A1" evidence="10">
    <location>
        <begin position="60"/>
        <end position="415"/>
    </location>
</feature>
<gene>
    <name evidence="11" type="ORF">QR685DRAFT_6849</name>
</gene>
<dbReference type="EMBL" id="JAVLET010000001">
    <property type="protein sequence ID" value="KAL0474368.1"/>
    <property type="molecule type" value="Genomic_DNA"/>
</dbReference>
<protein>
    <submittedName>
        <fullName evidence="11">Aspartic peptidase domain-containing protein</fullName>
    </submittedName>
</protein>
<keyword evidence="4 6" id="KW-0064">Aspartyl protease</keyword>
<feature type="transmembrane region" description="Helical" evidence="8">
    <location>
        <begin position="508"/>
        <end position="530"/>
    </location>
</feature>
<feature type="region of interest" description="Disordered" evidence="7">
    <location>
        <begin position="437"/>
        <end position="492"/>
    </location>
</feature>
<dbReference type="PROSITE" id="PS00141">
    <property type="entry name" value="ASP_PROTEASE"/>
    <property type="match status" value="2"/>
</dbReference>
<accession>A0ABR3DNX5</accession>
<dbReference type="PANTHER" id="PTHR47966:SF65">
    <property type="entry name" value="ASPARTIC-TYPE ENDOPEPTIDASE"/>
    <property type="match status" value="1"/>
</dbReference>
<dbReference type="InterPro" id="IPR001969">
    <property type="entry name" value="Aspartic_peptidase_AS"/>
</dbReference>
<dbReference type="CDD" id="cd05474">
    <property type="entry name" value="SAP_like"/>
    <property type="match status" value="1"/>
</dbReference>
<dbReference type="PRINTS" id="PR00792">
    <property type="entry name" value="PEPSIN"/>
</dbReference>
<dbReference type="PROSITE" id="PS51767">
    <property type="entry name" value="PEPTIDASE_A1"/>
    <property type="match status" value="1"/>
</dbReference>
<comment type="caution">
    <text evidence="11">The sequence shown here is derived from an EMBL/GenBank/DDBJ whole genome shotgun (WGS) entry which is preliminary data.</text>
</comment>
<keyword evidence="2 6" id="KW-0645">Protease</keyword>
<comment type="similarity">
    <text evidence="1 6">Belongs to the peptidase A1 family.</text>
</comment>
<proteinExistence type="inferred from homology"/>
<evidence type="ECO:0000256" key="5">
    <source>
        <dbReference type="ARBA" id="ARBA00022801"/>
    </source>
</evidence>
<evidence type="ECO:0000256" key="7">
    <source>
        <dbReference type="SAM" id="MobiDB-lite"/>
    </source>
</evidence>
<keyword evidence="12" id="KW-1185">Reference proteome</keyword>
<name>A0ABR3DNX5_NEUIN</name>
<reference evidence="11 12" key="1">
    <citation type="submission" date="2023-09" db="EMBL/GenBank/DDBJ databases">
        <title>Multi-omics analysis of a traditional fermented food reveals byproduct-associated fungal strains for waste-to-food upcycling.</title>
        <authorList>
            <consortium name="Lawrence Berkeley National Laboratory"/>
            <person name="Rekdal V.M."/>
            <person name="Villalobos-Escobedo J.M."/>
            <person name="Rodriguez-Valeron N."/>
            <person name="Garcia M.O."/>
            <person name="Vasquez D.P."/>
            <person name="Damayanti I."/>
            <person name="Sorensen P.M."/>
            <person name="Baidoo E.E."/>
            <person name="De Carvalho A.C."/>
            <person name="Riley R."/>
            <person name="Lipzen A."/>
            <person name="He G."/>
            <person name="Yan M."/>
            <person name="Haridas S."/>
            <person name="Daum C."/>
            <person name="Yoshinaga Y."/>
            <person name="Ng V."/>
            <person name="Grigoriev I.V."/>
            <person name="Munk R."/>
            <person name="Nuraida L."/>
            <person name="Wijaya C.H."/>
            <person name="Morales P.-C."/>
            <person name="Keasling J.D."/>
        </authorList>
    </citation>
    <scope>NUCLEOTIDE SEQUENCE [LARGE SCALE GENOMIC DNA]</scope>
    <source>
        <strain evidence="11 12">FGSC 2613</strain>
    </source>
</reference>
<feature type="compositionally biased region" description="Low complexity" evidence="7">
    <location>
        <begin position="453"/>
        <end position="468"/>
    </location>
</feature>
<evidence type="ECO:0000259" key="10">
    <source>
        <dbReference type="PROSITE" id="PS51767"/>
    </source>
</evidence>
<feature type="chain" id="PRO_5045715812" evidence="9">
    <location>
        <begin position="18"/>
        <end position="531"/>
    </location>
</feature>
<evidence type="ECO:0000256" key="6">
    <source>
        <dbReference type="RuleBase" id="RU000454"/>
    </source>
</evidence>
<dbReference type="Proteomes" id="UP001451303">
    <property type="component" value="Unassembled WGS sequence"/>
</dbReference>
<feature type="compositionally biased region" description="Low complexity" evidence="7">
    <location>
        <begin position="476"/>
        <end position="492"/>
    </location>
</feature>
<dbReference type="InterPro" id="IPR021109">
    <property type="entry name" value="Peptidase_aspartic_dom_sf"/>
</dbReference>